<reference evidence="1 2" key="1">
    <citation type="journal article" date="2013" name="Antonie Van Leeuwenhoek">
        <title>Dongia rigui sp. nov., isolated from freshwater of a large wetland in Korea.</title>
        <authorList>
            <person name="Baik K.S."/>
            <person name="Hwang Y.M."/>
            <person name="Choi J.S."/>
            <person name="Kwon J."/>
            <person name="Seong C.N."/>
        </authorList>
    </citation>
    <scope>NUCLEOTIDE SEQUENCE [LARGE SCALE GENOMIC DNA]</scope>
    <source>
        <strain evidence="1 2">04SU4-P</strain>
    </source>
</reference>
<comment type="caution">
    <text evidence="1">The sequence shown here is derived from an EMBL/GenBank/DDBJ whole genome shotgun (WGS) entry which is preliminary data.</text>
</comment>
<dbReference type="PANTHER" id="PTHR28583:SF1">
    <property type="entry name" value="ACID CERAMIDASE"/>
    <property type="match status" value="1"/>
</dbReference>
<dbReference type="EMBL" id="JAXCLX010000001">
    <property type="protein sequence ID" value="MDY0870683.1"/>
    <property type="molecule type" value="Genomic_DNA"/>
</dbReference>
<dbReference type="Proteomes" id="UP001271769">
    <property type="component" value="Unassembled WGS sequence"/>
</dbReference>
<dbReference type="RefSeq" id="WP_320498988.1">
    <property type="nucleotide sequence ID" value="NZ_JAXCLX010000001.1"/>
</dbReference>
<protein>
    <submittedName>
        <fullName evidence="1">Uncharacterized protein</fullName>
    </submittedName>
</protein>
<sequence length="337" mass="36686">MDLPQIPVIDMGSRPMSDLAKLAPEKVRLLSAAGEALTTAPVQAWMDRRSRAWLARNVTPYKTEIDDVAAASGAGGVHALNISTEWACSSIASGPRLMRTLDWPLHGMGPALTVTRHDSAVGAWWQATWPGFVGVLTGLAPGRFAASYNQPPIRVTTGVKPLDWVVERFRVERRQAIPPTHLLRQVFETARDFDQAQQLLSDTPLAIPALFTLAGADGRSVVIERLEDRYRHRASPSAIANHWPALPGHVGTWPKGWLRGVDSAGRFRDACVWAGGLDALPADFSWLQYPILNKFSRLAAMMDCVAGTFVLMGLEQAGRSAVPATQILRLDGVKSMG</sequence>
<gene>
    <name evidence="1" type="ORF">SMD31_02070</name>
</gene>
<evidence type="ECO:0000313" key="1">
    <source>
        <dbReference type="EMBL" id="MDY0870683.1"/>
    </source>
</evidence>
<name>A0ABU5DTL6_9PROT</name>
<accession>A0ABU5DTL6</accession>
<dbReference type="Gene3D" id="3.60.60.10">
    <property type="entry name" value="Penicillin V Acylase, Chain A"/>
    <property type="match status" value="1"/>
</dbReference>
<keyword evidence="2" id="KW-1185">Reference proteome</keyword>
<dbReference type="PANTHER" id="PTHR28583">
    <property type="entry name" value="ACID AMIDASE"/>
    <property type="match status" value="1"/>
</dbReference>
<proteinExistence type="predicted"/>
<organism evidence="1 2">
    <name type="scientific">Dongia rigui</name>
    <dbReference type="NCBI Taxonomy" id="940149"/>
    <lineage>
        <taxon>Bacteria</taxon>
        <taxon>Pseudomonadati</taxon>
        <taxon>Pseudomonadota</taxon>
        <taxon>Alphaproteobacteria</taxon>
        <taxon>Rhodospirillales</taxon>
        <taxon>Dongiaceae</taxon>
        <taxon>Dongia</taxon>
    </lineage>
</organism>
<evidence type="ECO:0000313" key="2">
    <source>
        <dbReference type="Proteomes" id="UP001271769"/>
    </source>
</evidence>